<comment type="caution">
    <text evidence="1">The sequence shown here is derived from an EMBL/GenBank/DDBJ whole genome shotgun (WGS) entry which is preliminary data.</text>
</comment>
<evidence type="ECO:0000313" key="1">
    <source>
        <dbReference type="EMBL" id="GAA2492649.1"/>
    </source>
</evidence>
<keyword evidence="2" id="KW-1185">Reference proteome</keyword>
<proteinExistence type="predicted"/>
<evidence type="ECO:0000313" key="2">
    <source>
        <dbReference type="Proteomes" id="UP001501777"/>
    </source>
</evidence>
<organism evidence="1 2">
    <name type="scientific">Streptomyces longisporus</name>
    <dbReference type="NCBI Taxonomy" id="1948"/>
    <lineage>
        <taxon>Bacteria</taxon>
        <taxon>Bacillati</taxon>
        <taxon>Actinomycetota</taxon>
        <taxon>Actinomycetes</taxon>
        <taxon>Kitasatosporales</taxon>
        <taxon>Streptomycetaceae</taxon>
        <taxon>Streptomyces</taxon>
    </lineage>
</organism>
<evidence type="ECO:0008006" key="3">
    <source>
        <dbReference type="Google" id="ProtNLM"/>
    </source>
</evidence>
<sequence length="42" mass="4524">MSKKCSLSVHAEVTAYAANADAIRFYGRGGFTAMTVTLRQSL</sequence>
<reference evidence="1 2" key="1">
    <citation type="journal article" date="2019" name="Int. J. Syst. Evol. Microbiol.">
        <title>The Global Catalogue of Microorganisms (GCM) 10K type strain sequencing project: providing services to taxonomists for standard genome sequencing and annotation.</title>
        <authorList>
            <consortium name="The Broad Institute Genomics Platform"/>
            <consortium name="The Broad Institute Genome Sequencing Center for Infectious Disease"/>
            <person name="Wu L."/>
            <person name="Ma J."/>
        </authorList>
    </citation>
    <scope>NUCLEOTIDE SEQUENCE [LARGE SCALE GENOMIC DNA]</scope>
    <source>
        <strain evidence="1 2">JCM 4395</strain>
    </source>
</reference>
<name>A0ABN3LYB3_STRLO</name>
<protein>
    <recommendedName>
        <fullName evidence="3">Acetyltransferase</fullName>
    </recommendedName>
</protein>
<gene>
    <name evidence="1" type="ORF">GCM10010276_35420</name>
</gene>
<accession>A0ABN3LYB3</accession>
<dbReference type="EMBL" id="BAAASG010000008">
    <property type="protein sequence ID" value="GAA2492649.1"/>
    <property type="molecule type" value="Genomic_DNA"/>
</dbReference>
<dbReference type="Proteomes" id="UP001501777">
    <property type="component" value="Unassembled WGS sequence"/>
</dbReference>